<protein>
    <submittedName>
        <fullName evidence="1">Uncharacterized protein</fullName>
    </submittedName>
</protein>
<dbReference type="EMBL" id="KN824280">
    <property type="protein sequence ID" value="KIM32376.1"/>
    <property type="molecule type" value="Genomic_DNA"/>
</dbReference>
<accession>A0A0C3BLM7</accession>
<sequence>MIFTVRMPSFSEGAFGISWSVNFNQPSRALGRCLFGLKTKNATFGAKTRCILLADQNLDQQYSYLADYFGCLLLLVAELHRCAVTSGERKAQED</sequence>
<keyword evidence="2" id="KW-1185">Reference proteome</keyword>
<evidence type="ECO:0000313" key="1">
    <source>
        <dbReference type="EMBL" id="KIM32376.1"/>
    </source>
</evidence>
<reference evidence="2" key="2">
    <citation type="submission" date="2015-01" db="EMBL/GenBank/DDBJ databases">
        <title>Evolutionary Origins and Diversification of the Mycorrhizal Mutualists.</title>
        <authorList>
            <consortium name="DOE Joint Genome Institute"/>
            <consortium name="Mycorrhizal Genomics Consortium"/>
            <person name="Kohler A."/>
            <person name="Kuo A."/>
            <person name="Nagy L.G."/>
            <person name="Floudas D."/>
            <person name="Copeland A."/>
            <person name="Barry K.W."/>
            <person name="Cichocki N."/>
            <person name="Veneault-Fourrey C."/>
            <person name="LaButti K."/>
            <person name="Lindquist E.A."/>
            <person name="Lipzen A."/>
            <person name="Lundell T."/>
            <person name="Morin E."/>
            <person name="Murat C."/>
            <person name="Riley R."/>
            <person name="Ohm R."/>
            <person name="Sun H."/>
            <person name="Tunlid A."/>
            <person name="Henrissat B."/>
            <person name="Grigoriev I.V."/>
            <person name="Hibbett D.S."/>
            <person name="Martin F."/>
        </authorList>
    </citation>
    <scope>NUCLEOTIDE SEQUENCE [LARGE SCALE GENOMIC DNA]</scope>
    <source>
        <strain evidence="2">MAFF 305830</strain>
    </source>
</reference>
<name>A0A0C3BLM7_SERVB</name>
<dbReference type="Proteomes" id="UP000054097">
    <property type="component" value="Unassembled WGS sequence"/>
</dbReference>
<organism evidence="1 2">
    <name type="scientific">Serendipita vermifera MAFF 305830</name>
    <dbReference type="NCBI Taxonomy" id="933852"/>
    <lineage>
        <taxon>Eukaryota</taxon>
        <taxon>Fungi</taxon>
        <taxon>Dikarya</taxon>
        <taxon>Basidiomycota</taxon>
        <taxon>Agaricomycotina</taxon>
        <taxon>Agaricomycetes</taxon>
        <taxon>Sebacinales</taxon>
        <taxon>Serendipitaceae</taxon>
        <taxon>Serendipita</taxon>
    </lineage>
</organism>
<evidence type="ECO:0000313" key="2">
    <source>
        <dbReference type="Proteomes" id="UP000054097"/>
    </source>
</evidence>
<proteinExistence type="predicted"/>
<dbReference type="AlphaFoldDB" id="A0A0C3BLM7"/>
<gene>
    <name evidence="1" type="ORF">M408DRAFT_217895</name>
</gene>
<reference evidence="1 2" key="1">
    <citation type="submission" date="2014-04" db="EMBL/GenBank/DDBJ databases">
        <authorList>
            <consortium name="DOE Joint Genome Institute"/>
            <person name="Kuo A."/>
            <person name="Zuccaro A."/>
            <person name="Kohler A."/>
            <person name="Nagy L.G."/>
            <person name="Floudas D."/>
            <person name="Copeland A."/>
            <person name="Barry K.W."/>
            <person name="Cichocki N."/>
            <person name="Veneault-Fourrey C."/>
            <person name="LaButti K."/>
            <person name="Lindquist E.A."/>
            <person name="Lipzen A."/>
            <person name="Lundell T."/>
            <person name="Morin E."/>
            <person name="Murat C."/>
            <person name="Sun H."/>
            <person name="Tunlid A."/>
            <person name="Henrissat B."/>
            <person name="Grigoriev I.V."/>
            <person name="Hibbett D.S."/>
            <person name="Martin F."/>
            <person name="Nordberg H.P."/>
            <person name="Cantor M.N."/>
            <person name="Hua S.X."/>
        </authorList>
    </citation>
    <scope>NUCLEOTIDE SEQUENCE [LARGE SCALE GENOMIC DNA]</scope>
    <source>
        <strain evidence="1 2">MAFF 305830</strain>
    </source>
</reference>
<dbReference type="HOGENOM" id="CLU_2387556_0_0_1"/>